<dbReference type="PROSITE" id="PS51257">
    <property type="entry name" value="PROKAR_LIPOPROTEIN"/>
    <property type="match status" value="1"/>
</dbReference>
<dbReference type="RefSeq" id="WP_051644892.1">
    <property type="nucleotide sequence ID" value="NZ_CANMGD010000002.1"/>
</dbReference>
<dbReference type="Proteomes" id="UP000049983">
    <property type="component" value="Unassembled WGS sequence"/>
</dbReference>
<name>A0A0M6ZDN2_9HYPH</name>
<evidence type="ECO:0000313" key="2">
    <source>
        <dbReference type="Proteomes" id="UP000049983"/>
    </source>
</evidence>
<dbReference type="EMBL" id="CXWC01000001">
    <property type="protein sequence ID" value="CTQ65247.1"/>
    <property type="molecule type" value="Genomic_DNA"/>
</dbReference>
<organism evidence="1 2">
    <name type="scientific">Roseibium album</name>
    <dbReference type="NCBI Taxonomy" id="311410"/>
    <lineage>
        <taxon>Bacteria</taxon>
        <taxon>Pseudomonadati</taxon>
        <taxon>Pseudomonadota</taxon>
        <taxon>Alphaproteobacteria</taxon>
        <taxon>Hyphomicrobiales</taxon>
        <taxon>Stappiaceae</taxon>
        <taxon>Roseibium</taxon>
    </lineage>
</organism>
<sequence>MKKVILVAAVATLLAGCSSSRQTDRALIGGGLGLATGAVVGAAVGAGAAPVLAGAAIGAGAGAVIGAATTPN</sequence>
<gene>
    <name evidence="1" type="ORF">LA5096_00693</name>
</gene>
<evidence type="ECO:0000313" key="1">
    <source>
        <dbReference type="EMBL" id="CTQ65247.1"/>
    </source>
</evidence>
<accession>A0A0M6ZDN2</accession>
<dbReference type="AlphaFoldDB" id="A0A0M6ZDN2"/>
<dbReference type="GeneID" id="97668140"/>
<protein>
    <submittedName>
        <fullName evidence="1">Uncharacterized protein</fullName>
    </submittedName>
</protein>
<keyword evidence="2" id="KW-1185">Reference proteome</keyword>
<reference evidence="2" key="1">
    <citation type="submission" date="2015-07" db="EMBL/GenBank/DDBJ databases">
        <authorList>
            <person name="Rodrigo-Torres Lidia"/>
            <person name="Arahal R.David."/>
        </authorList>
    </citation>
    <scope>NUCLEOTIDE SEQUENCE [LARGE SCALE GENOMIC DNA]</scope>
    <source>
        <strain evidence="2">CECT 5096</strain>
    </source>
</reference>
<dbReference type="STRING" id="311410.LA5095_03327"/>
<proteinExistence type="predicted"/>